<keyword evidence="5 6" id="KW-0472">Membrane</keyword>
<feature type="transmembrane region" description="Helical" evidence="6">
    <location>
        <begin position="214"/>
        <end position="238"/>
    </location>
</feature>
<comment type="caution">
    <text evidence="8">The sequence shown here is derived from an EMBL/GenBank/DDBJ whole genome shotgun (WGS) entry which is preliminary data.</text>
</comment>
<organism evidence="8 9">
    <name type="scientific">Falsiroseomonas algicola</name>
    <dbReference type="NCBI Taxonomy" id="2716930"/>
    <lineage>
        <taxon>Bacteria</taxon>
        <taxon>Pseudomonadati</taxon>
        <taxon>Pseudomonadota</taxon>
        <taxon>Alphaproteobacteria</taxon>
        <taxon>Acetobacterales</taxon>
        <taxon>Roseomonadaceae</taxon>
        <taxon>Falsiroseomonas</taxon>
    </lineage>
</organism>
<gene>
    <name evidence="8" type="ORF">G3576_13410</name>
</gene>
<dbReference type="GO" id="GO:0005886">
    <property type="term" value="C:plasma membrane"/>
    <property type="evidence" value="ECO:0007669"/>
    <property type="project" value="UniProtKB-SubCell"/>
</dbReference>
<keyword evidence="9" id="KW-1185">Reference proteome</keyword>
<feature type="transmembrane region" description="Helical" evidence="6">
    <location>
        <begin position="100"/>
        <end position="122"/>
    </location>
</feature>
<dbReference type="EMBL" id="JAAIKB010000004">
    <property type="protein sequence ID" value="NGM21016.1"/>
    <property type="molecule type" value="Genomic_DNA"/>
</dbReference>
<dbReference type="AlphaFoldDB" id="A0A6M1LL02"/>
<keyword evidence="3 6" id="KW-0812">Transmembrane</keyword>
<sequence length="390" mass="40137">MASPAGTGRLILILGLACFAANLAMRSLDPLVGVLAGEFLRPPETVALLSTAFSLPYALVQPVLGPVGDAVGKRRVIRACLVVLVLALVAHLFVTDLATLAVLRMIAGGAAGGTFPLCIATIGDRVRIEDRQLALSRLLVAGLTGSAAGALLGAALEPYLGWRGVSLVCAVAAAGAVLVLRREAGEAPVTPRRLNLGEALARYRQLWSLRAARVLYGSVFMEGMLVFGIFPFIAPLVIERGLGGQREAGLAVAAFAGGGFLFAALAPAMLRWGGQRLTLRFGGFVAASGMVAQALAPSAWVLVAGCLVLGLGFYMMHSAIQTRVTEVAPQARGSAVAMHAFCFFMGQSLGPAVMGLGRGALGAEPPLFIAAAGLAGLGLFLARSGRPTTR</sequence>
<dbReference type="Gene3D" id="1.20.1250.20">
    <property type="entry name" value="MFS general substrate transporter like domains"/>
    <property type="match status" value="1"/>
</dbReference>
<feature type="transmembrane region" description="Helical" evidence="6">
    <location>
        <begin position="76"/>
        <end position="94"/>
    </location>
</feature>
<evidence type="ECO:0000256" key="3">
    <source>
        <dbReference type="ARBA" id="ARBA00022692"/>
    </source>
</evidence>
<feature type="transmembrane region" description="Helical" evidence="6">
    <location>
        <begin position="250"/>
        <end position="270"/>
    </location>
</feature>
<dbReference type="PROSITE" id="PS50850">
    <property type="entry name" value="MFS"/>
    <property type="match status" value="1"/>
</dbReference>
<evidence type="ECO:0000256" key="1">
    <source>
        <dbReference type="ARBA" id="ARBA00004651"/>
    </source>
</evidence>
<proteinExistence type="predicted"/>
<keyword evidence="2" id="KW-1003">Cell membrane</keyword>
<dbReference type="InterPro" id="IPR036259">
    <property type="entry name" value="MFS_trans_sf"/>
</dbReference>
<evidence type="ECO:0000259" key="7">
    <source>
        <dbReference type="PROSITE" id="PS50850"/>
    </source>
</evidence>
<dbReference type="RefSeq" id="WP_164694894.1">
    <property type="nucleotide sequence ID" value="NZ_JAAIKB010000004.1"/>
</dbReference>
<dbReference type="InterPro" id="IPR020846">
    <property type="entry name" value="MFS_dom"/>
</dbReference>
<dbReference type="SUPFAM" id="SSF103473">
    <property type="entry name" value="MFS general substrate transporter"/>
    <property type="match status" value="1"/>
</dbReference>
<evidence type="ECO:0000256" key="4">
    <source>
        <dbReference type="ARBA" id="ARBA00022989"/>
    </source>
</evidence>
<feature type="transmembrane region" description="Helical" evidence="6">
    <location>
        <begin position="45"/>
        <end position="64"/>
    </location>
</feature>
<evidence type="ECO:0000313" key="8">
    <source>
        <dbReference type="EMBL" id="NGM21016.1"/>
    </source>
</evidence>
<evidence type="ECO:0000313" key="9">
    <source>
        <dbReference type="Proteomes" id="UP000475385"/>
    </source>
</evidence>
<reference evidence="8 9" key="2">
    <citation type="submission" date="2020-03" db="EMBL/GenBank/DDBJ databases">
        <title>Roseomonas stagni sp. nov., isolated from pond water in Japan.</title>
        <authorList>
            <person name="Furuhata K."/>
            <person name="Miyamoto H."/>
            <person name="Goto K."/>
        </authorList>
    </citation>
    <scope>NUCLEOTIDE SEQUENCE [LARGE SCALE GENOMIC DNA]</scope>
    <source>
        <strain evidence="8 9">PeD5</strain>
    </source>
</reference>
<dbReference type="InterPro" id="IPR011701">
    <property type="entry name" value="MFS"/>
</dbReference>
<feature type="transmembrane region" description="Helical" evidence="6">
    <location>
        <begin position="336"/>
        <end position="354"/>
    </location>
</feature>
<evidence type="ECO:0000256" key="6">
    <source>
        <dbReference type="SAM" id="Phobius"/>
    </source>
</evidence>
<evidence type="ECO:0000256" key="5">
    <source>
        <dbReference type="ARBA" id="ARBA00023136"/>
    </source>
</evidence>
<protein>
    <submittedName>
        <fullName evidence="8">MFS transporter</fullName>
    </submittedName>
</protein>
<feature type="transmembrane region" description="Helical" evidence="6">
    <location>
        <begin position="366"/>
        <end position="382"/>
    </location>
</feature>
<name>A0A6M1LL02_9PROT</name>
<dbReference type="PANTHER" id="PTHR43124">
    <property type="entry name" value="PURINE EFFLUX PUMP PBUE"/>
    <property type="match status" value="1"/>
</dbReference>
<comment type="subcellular location">
    <subcellularLocation>
        <location evidence="1">Cell membrane</location>
        <topology evidence="1">Multi-pass membrane protein</topology>
    </subcellularLocation>
</comment>
<dbReference type="GO" id="GO:0022857">
    <property type="term" value="F:transmembrane transporter activity"/>
    <property type="evidence" value="ECO:0007669"/>
    <property type="project" value="InterPro"/>
</dbReference>
<reference evidence="8 9" key="1">
    <citation type="submission" date="2020-02" db="EMBL/GenBank/DDBJ databases">
        <authorList>
            <person name="Kim H.M."/>
            <person name="Jeon C.O."/>
        </authorList>
    </citation>
    <scope>NUCLEOTIDE SEQUENCE [LARGE SCALE GENOMIC DNA]</scope>
    <source>
        <strain evidence="8 9">PeD5</strain>
    </source>
</reference>
<feature type="transmembrane region" description="Helical" evidence="6">
    <location>
        <begin position="299"/>
        <end position="316"/>
    </location>
</feature>
<feature type="transmembrane region" description="Helical" evidence="6">
    <location>
        <begin position="134"/>
        <end position="156"/>
    </location>
</feature>
<feature type="transmembrane region" description="Helical" evidence="6">
    <location>
        <begin position="277"/>
        <end position="293"/>
    </location>
</feature>
<dbReference type="Pfam" id="PF07690">
    <property type="entry name" value="MFS_1"/>
    <property type="match status" value="1"/>
</dbReference>
<feature type="domain" description="Major facilitator superfamily (MFS) profile" evidence="7">
    <location>
        <begin position="10"/>
        <end position="390"/>
    </location>
</feature>
<evidence type="ECO:0000256" key="2">
    <source>
        <dbReference type="ARBA" id="ARBA00022475"/>
    </source>
</evidence>
<accession>A0A6M1LL02</accession>
<feature type="transmembrane region" description="Helical" evidence="6">
    <location>
        <begin position="162"/>
        <end position="180"/>
    </location>
</feature>
<dbReference type="Proteomes" id="UP000475385">
    <property type="component" value="Unassembled WGS sequence"/>
</dbReference>
<dbReference type="InterPro" id="IPR050189">
    <property type="entry name" value="MFS_Efflux_Transporters"/>
</dbReference>
<dbReference type="PANTHER" id="PTHR43124:SF3">
    <property type="entry name" value="CHLORAMPHENICOL EFFLUX PUMP RV0191"/>
    <property type="match status" value="1"/>
</dbReference>
<keyword evidence="4 6" id="KW-1133">Transmembrane helix</keyword>